<sequence>MEQKIISWESYDSYKHLKSLGYIVGRHKFPWTPKNVDGTCESAASHDTTESNRLRETEYINSLSEEFNNLQIHVAVPVFDLYLPNSKGNPPSVAEIRGLKNHCSRIPLKFCHVDHGRVSFFSFAEGIALYIKVPAHVMLQEYSGGVHGAHSKLIRFLAQSYGNSSADENS</sequence>
<dbReference type="InterPro" id="IPR024337">
    <property type="entry name" value="tRNA_splic_suSen54"/>
</dbReference>
<dbReference type="PANTHER" id="PTHR21027">
    <property type="entry name" value="TRNA-SPLICING ENDONUCLEASE SUBUNIT SEN54"/>
    <property type="match status" value="1"/>
</dbReference>
<comment type="caution">
    <text evidence="1">The sequence shown here is derived from an EMBL/GenBank/DDBJ whole genome shotgun (WGS) entry which is preliminary data.</text>
</comment>
<dbReference type="PANTHER" id="PTHR21027:SF1">
    <property type="entry name" value="TRNA-SPLICING ENDONUCLEASE SUBUNIT SEN54"/>
    <property type="match status" value="1"/>
</dbReference>
<accession>A0AAN8VGL6</accession>
<dbReference type="AlphaFoldDB" id="A0AAN8VGL6"/>
<evidence type="ECO:0000313" key="1">
    <source>
        <dbReference type="EMBL" id="KAK6929032.1"/>
    </source>
</evidence>
<dbReference type="Proteomes" id="UP001370490">
    <property type="component" value="Unassembled WGS sequence"/>
</dbReference>
<name>A0AAN8VGL6_9MAGN</name>
<gene>
    <name evidence="1" type="ORF">RJ641_005237</name>
</gene>
<keyword evidence="2" id="KW-1185">Reference proteome</keyword>
<organism evidence="1 2">
    <name type="scientific">Dillenia turbinata</name>
    <dbReference type="NCBI Taxonomy" id="194707"/>
    <lineage>
        <taxon>Eukaryota</taxon>
        <taxon>Viridiplantae</taxon>
        <taxon>Streptophyta</taxon>
        <taxon>Embryophyta</taxon>
        <taxon>Tracheophyta</taxon>
        <taxon>Spermatophyta</taxon>
        <taxon>Magnoliopsida</taxon>
        <taxon>eudicotyledons</taxon>
        <taxon>Gunneridae</taxon>
        <taxon>Pentapetalae</taxon>
        <taxon>Dilleniales</taxon>
        <taxon>Dilleniaceae</taxon>
        <taxon>Dillenia</taxon>
    </lineage>
</organism>
<dbReference type="GO" id="GO:0000379">
    <property type="term" value="P:tRNA-type intron splice site recognition and cleavage"/>
    <property type="evidence" value="ECO:0007669"/>
    <property type="project" value="TreeGrafter"/>
</dbReference>
<dbReference type="GO" id="GO:0000214">
    <property type="term" value="C:tRNA-intron endonuclease complex"/>
    <property type="evidence" value="ECO:0007669"/>
    <property type="project" value="TreeGrafter"/>
</dbReference>
<proteinExistence type="predicted"/>
<dbReference type="EMBL" id="JBAMMX010000013">
    <property type="protein sequence ID" value="KAK6929032.1"/>
    <property type="molecule type" value="Genomic_DNA"/>
</dbReference>
<evidence type="ECO:0000313" key="2">
    <source>
        <dbReference type="Proteomes" id="UP001370490"/>
    </source>
</evidence>
<protein>
    <submittedName>
        <fullName evidence="1">Uncharacterized protein</fullName>
    </submittedName>
</protein>
<reference evidence="1 2" key="1">
    <citation type="submission" date="2023-12" db="EMBL/GenBank/DDBJ databases">
        <title>A high-quality genome assembly for Dillenia turbinata (Dilleniales).</title>
        <authorList>
            <person name="Chanderbali A."/>
        </authorList>
    </citation>
    <scope>NUCLEOTIDE SEQUENCE [LARGE SCALE GENOMIC DNA]</scope>
    <source>
        <strain evidence="1">LSX21</strain>
        <tissue evidence="1">Leaf</tissue>
    </source>
</reference>